<feature type="chain" id="PRO_5035941543" description="Domain of unknown function DB domain-containing protein" evidence="1">
    <location>
        <begin position="20"/>
        <end position="274"/>
    </location>
</feature>
<dbReference type="OrthoDB" id="10632698at2759"/>
<evidence type="ECO:0000256" key="1">
    <source>
        <dbReference type="SAM" id="SignalP"/>
    </source>
</evidence>
<accession>A0A8S1CVE4</accession>
<name>A0A8S1CVE4_9INSE</name>
<dbReference type="EMBL" id="CADEPI010000090">
    <property type="protein sequence ID" value="CAB3373850.1"/>
    <property type="molecule type" value="Genomic_DNA"/>
</dbReference>
<keyword evidence="1" id="KW-0732">Signal</keyword>
<gene>
    <name evidence="2" type="ORF">CLODIP_2_CD11689</name>
</gene>
<dbReference type="AlphaFoldDB" id="A0A8S1CVE4"/>
<reference evidence="2 3" key="1">
    <citation type="submission" date="2020-04" db="EMBL/GenBank/DDBJ databases">
        <authorList>
            <person name="Alioto T."/>
            <person name="Alioto T."/>
            <person name="Gomez Garrido J."/>
        </authorList>
    </citation>
    <scope>NUCLEOTIDE SEQUENCE [LARGE SCALE GENOMIC DNA]</scope>
</reference>
<dbReference type="Gene3D" id="1.10.238.270">
    <property type="match status" value="1"/>
</dbReference>
<evidence type="ECO:0008006" key="4">
    <source>
        <dbReference type="Google" id="ProtNLM"/>
    </source>
</evidence>
<feature type="signal peptide" evidence="1">
    <location>
        <begin position="1"/>
        <end position="19"/>
    </location>
</feature>
<evidence type="ECO:0000313" key="2">
    <source>
        <dbReference type="EMBL" id="CAB3373850.1"/>
    </source>
</evidence>
<comment type="caution">
    <text evidence="2">The sequence shown here is derived from an EMBL/GenBank/DDBJ whole genome shotgun (WGS) entry which is preliminary data.</text>
</comment>
<protein>
    <recommendedName>
        <fullName evidence="4">Domain of unknown function DB domain-containing protein</fullName>
    </recommendedName>
</protein>
<organism evidence="2 3">
    <name type="scientific">Cloeon dipterum</name>
    <dbReference type="NCBI Taxonomy" id="197152"/>
    <lineage>
        <taxon>Eukaryota</taxon>
        <taxon>Metazoa</taxon>
        <taxon>Ecdysozoa</taxon>
        <taxon>Arthropoda</taxon>
        <taxon>Hexapoda</taxon>
        <taxon>Insecta</taxon>
        <taxon>Pterygota</taxon>
        <taxon>Palaeoptera</taxon>
        <taxon>Ephemeroptera</taxon>
        <taxon>Pisciforma</taxon>
        <taxon>Baetidae</taxon>
        <taxon>Cloeon</taxon>
    </lineage>
</organism>
<dbReference type="Proteomes" id="UP000494165">
    <property type="component" value="Unassembled WGS sequence"/>
</dbReference>
<evidence type="ECO:0000313" key="3">
    <source>
        <dbReference type="Proteomes" id="UP000494165"/>
    </source>
</evidence>
<keyword evidence="3" id="KW-1185">Reference proteome</keyword>
<sequence>MEKSVFGLVVFTFLSPIHAASDLSKCANKIDCNIVRLQQYFCIARCISFVRDEAPSALTNNGTCPAVNWWWRPTTTTTTAPTTIPVAAGPCVNIKAGFEKCCKKSPYDDLFPDEDGDCTNDDLISSKEYRTLRKDSELFSFVSPTGDLQLDKVADSAYFFYDCMFKAKKLYEDGELNTKKIASYLKKNADDSSADTIDDQVPQCIKLTKKIPQFDERYKIFTNSSKNVRVYQSPYVFNVCIRRALFAQCTPSKSDDCTSVKDNINNCVITIPKS</sequence>
<proteinExistence type="predicted"/>